<feature type="transmembrane region" description="Helical" evidence="6">
    <location>
        <begin position="6"/>
        <end position="25"/>
    </location>
</feature>
<dbReference type="PANTHER" id="PTHR11360">
    <property type="entry name" value="MONOCARBOXYLATE TRANSPORTER"/>
    <property type="match status" value="1"/>
</dbReference>
<gene>
    <name evidence="8" type="ORF">ABIA69_003032</name>
</gene>
<dbReference type="Pfam" id="PF07690">
    <property type="entry name" value="MFS_1"/>
    <property type="match status" value="1"/>
</dbReference>
<name>A0ABV2PLP6_9BACI</name>
<feature type="transmembrane region" description="Helical" evidence="6">
    <location>
        <begin position="434"/>
        <end position="455"/>
    </location>
</feature>
<feature type="transmembrane region" description="Helical" evidence="6">
    <location>
        <begin position="91"/>
        <end position="112"/>
    </location>
</feature>
<dbReference type="InterPro" id="IPR020846">
    <property type="entry name" value="MFS_dom"/>
</dbReference>
<protein>
    <submittedName>
        <fullName evidence="8">MFS family permease</fullName>
    </submittedName>
</protein>
<feature type="transmembrane region" description="Helical" evidence="6">
    <location>
        <begin position="404"/>
        <end position="428"/>
    </location>
</feature>
<evidence type="ECO:0000256" key="6">
    <source>
        <dbReference type="SAM" id="Phobius"/>
    </source>
</evidence>
<dbReference type="InterPro" id="IPR050327">
    <property type="entry name" value="Proton-linked_MCT"/>
</dbReference>
<evidence type="ECO:0000313" key="8">
    <source>
        <dbReference type="EMBL" id="MET4561862.1"/>
    </source>
</evidence>
<feature type="transmembrane region" description="Helical" evidence="6">
    <location>
        <begin position="370"/>
        <end position="392"/>
    </location>
</feature>
<evidence type="ECO:0000256" key="4">
    <source>
        <dbReference type="ARBA" id="ARBA00022989"/>
    </source>
</evidence>
<feature type="transmembrane region" description="Helical" evidence="6">
    <location>
        <begin position="210"/>
        <end position="232"/>
    </location>
</feature>
<reference evidence="8 9" key="1">
    <citation type="submission" date="2024-06" db="EMBL/GenBank/DDBJ databases">
        <title>Sorghum-associated microbial communities from plants grown in Nebraska, USA.</title>
        <authorList>
            <person name="Schachtman D."/>
        </authorList>
    </citation>
    <scope>NUCLEOTIDE SEQUENCE [LARGE SCALE GENOMIC DNA]</scope>
    <source>
        <strain evidence="8 9">736</strain>
    </source>
</reference>
<evidence type="ECO:0000256" key="3">
    <source>
        <dbReference type="ARBA" id="ARBA00022692"/>
    </source>
</evidence>
<dbReference type="InterPro" id="IPR011701">
    <property type="entry name" value="MFS"/>
</dbReference>
<dbReference type="SUPFAM" id="SSF103473">
    <property type="entry name" value="MFS general substrate transporter"/>
    <property type="match status" value="1"/>
</dbReference>
<feature type="transmembrane region" description="Helical" evidence="6">
    <location>
        <begin position="124"/>
        <end position="142"/>
    </location>
</feature>
<dbReference type="Gene3D" id="1.20.1250.20">
    <property type="entry name" value="MFS general substrate transporter like domains"/>
    <property type="match status" value="2"/>
</dbReference>
<accession>A0ABV2PLP6</accession>
<sequence length="465" mass="51881">MDFLYFFTHIHVYTCISMLAGRRVFLQYEMKLGQQVNFILWRNVGGVMKRIHYSWFVLVITFFSIIVAGITLSSSGVFIGPFENEFGWDRSMIAMAFAISLFLYGISGPFMAALLEVIGLKKMMLAAMATLILGIALTLIMNQAWQLTIIWGFIIGLGASLFLTVLSPYVANNWFEKRRGLAVGILTASTATGQLILLPILAMIIDNYSWRWAIGLIMVLSSVMFIIILLFMKNKPKDVGILPYGRDKELDVNDVEPKNNPIIIAFKGLFHAVKVKEFWLLAGSFFICGLSTSGLIGTHFVSYCISFGVPLVTAASFLSFMGIFNLVGTTLSGWLSDRFDNRWLLFWYYLLRGASLVILPYALVQGSFTLLVIFTVFYGLDWIATVPPTISISRQIFGTAKSGIIYGWIFASHQAGAAVAAYGGGLIYKYFDSYTWAFFLAGVFCVLASLFVIIVKKQQPNTVTL</sequence>
<keyword evidence="5 6" id="KW-0472">Membrane</keyword>
<comment type="caution">
    <text evidence="8">The sequence shown here is derived from an EMBL/GenBank/DDBJ whole genome shotgun (WGS) entry which is preliminary data.</text>
</comment>
<feature type="transmembrane region" description="Helical" evidence="6">
    <location>
        <begin position="278"/>
        <end position="301"/>
    </location>
</feature>
<feature type="transmembrane region" description="Helical" evidence="6">
    <location>
        <begin position="181"/>
        <end position="204"/>
    </location>
</feature>
<feature type="transmembrane region" description="Helical" evidence="6">
    <location>
        <begin position="148"/>
        <end position="169"/>
    </location>
</feature>
<organism evidence="8 9">
    <name type="scientific">Lysinibacillus parviboronicapiens</name>
    <dbReference type="NCBI Taxonomy" id="436516"/>
    <lineage>
        <taxon>Bacteria</taxon>
        <taxon>Bacillati</taxon>
        <taxon>Bacillota</taxon>
        <taxon>Bacilli</taxon>
        <taxon>Bacillales</taxon>
        <taxon>Bacillaceae</taxon>
        <taxon>Lysinibacillus</taxon>
    </lineage>
</organism>
<keyword evidence="9" id="KW-1185">Reference proteome</keyword>
<feature type="transmembrane region" description="Helical" evidence="6">
    <location>
        <begin position="55"/>
        <end position="79"/>
    </location>
</feature>
<evidence type="ECO:0000256" key="1">
    <source>
        <dbReference type="ARBA" id="ARBA00004651"/>
    </source>
</evidence>
<dbReference type="InterPro" id="IPR036259">
    <property type="entry name" value="MFS_trans_sf"/>
</dbReference>
<evidence type="ECO:0000256" key="2">
    <source>
        <dbReference type="ARBA" id="ARBA00022448"/>
    </source>
</evidence>
<dbReference type="EMBL" id="JBEPSB010000014">
    <property type="protein sequence ID" value="MET4561862.1"/>
    <property type="molecule type" value="Genomic_DNA"/>
</dbReference>
<evidence type="ECO:0000313" key="9">
    <source>
        <dbReference type="Proteomes" id="UP001549363"/>
    </source>
</evidence>
<evidence type="ECO:0000259" key="7">
    <source>
        <dbReference type="PROSITE" id="PS50850"/>
    </source>
</evidence>
<feature type="transmembrane region" description="Helical" evidence="6">
    <location>
        <begin position="343"/>
        <end position="364"/>
    </location>
</feature>
<evidence type="ECO:0000256" key="5">
    <source>
        <dbReference type="ARBA" id="ARBA00023136"/>
    </source>
</evidence>
<comment type="subcellular location">
    <subcellularLocation>
        <location evidence="1">Cell membrane</location>
        <topology evidence="1">Multi-pass membrane protein</topology>
    </subcellularLocation>
</comment>
<dbReference type="PANTHER" id="PTHR11360:SF284">
    <property type="entry name" value="EG:103B4.3 PROTEIN-RELATED"/>
    <property type="match status" value="1"/>
</dbReference>
<keyword evidence="4 6" id="KW-1133">Transmembrane helix</keyword>
<keyword evidence="3 6" id="KW-0812">Transmembrane</keyword>
<dbReference type="Proteomes" id="UP001549363">
    <property type="component" value="Unassembled WGS sequence"/>
</dbReference>
<feature type="domain" description="Major facilitator superfamily (MFS) profile" evidence="7">
    <location>
        <begin position="57"/>
        <end position="460"/>
    </location>
</feature>
<dbReference type="CDD" id="cd17355">
    <property type="entry name" value="MFS_YcxA_like"/>
    <property type="match status" value="1"/>
</dbReference>
<proteinExistence type="predicted"/>
<feature type="transmembrane region" description="Helical" evidence="6">
    <location>
        <begin position="307"/>
        <end position="331"/>
    </location>
</feature>
<keyword evidence="2" id="KW-0813">Transport</keyword>
<dbReference type="PROSITE" id="PS50850">
    <property type="entry name" value="MFS"/>
    <property type="match status" value="1"/>
</dbReference>